<dbReference type="InterPro" id="IPR032466">
    <property type="entry name" value="Metal_Hydrolase"/>
</dbReference>
<protein>
    <submittedName>
        <fullName evidence="2">N-acyl-D-amino acid deacylase</fullName>
    </submittedName>
</protein>
<dbReference type="PANTHER" id="PTHR11647:SF1">
    <property type="entry name" value="COLLAPSIN RESPONSE MEDIATOR PROTEIN"/>
    <property type="match status" value="1"/>
</dbReference>
<evidence type="ECO:0000313" key="2">
    <source>
        <dbReference type="EMBL" id="KUN84588.1"/>
    </source>
</evidence>
<gene>
    <name evidence="2" type="ORF">AQJ64_13855</name>
</gene>
<sequence>MEDLVVRDADVVDGSGADSYRADVVIDDGRIVAIVREAAAAGCQRPKAVRELDAEGLVLAPGFIDMHAHSDLALLRDPDHSAKAAQGVTLEVLGQDGLSYAPVDDRTLGEVRRAIAGWNGTGDDIDFDWRSVGEYLDRLDRGIAVNAAYLVPQGTVRALVVGWEDRPATPRELDRMRHLVAEGLEQGAVGLSSGLTYTPGMYAENAELTELCRVVARHGGYYCPHHRSYGAGALEAYAEMVKLAGEADCALHLAHATLNFGVNRGRAPELLTLLDEALDAGADITLDTYPYTPGCTTLVALLPSWASEGGPGEILRRLADDGTAERIRHDLEVTGADGCHGVPVDWDTVEISGVTDPALGGFVGRTVLESSSLRGEAPWATARRLLLDDGLGPTILQHVGHEENVRAIMRHRVHTGGSDGVLHGAKPHPRAYGTFPHYLGHYVRELGILSLEECVAHLTGRPAARLRLPDRGLVREGFRADLVLFDPATVAAGATYATPRTLPTGIPHVLVDGRFVIEDGRRTDVLAGRAVRRSPM</sequence>
<feature type="domain" description="Amidohydrolase 3" evidence="1">
    <location>
        <begin position="51"/>
        <end position="517"/>
    </location>
</feature>
<reference evidence="2 3" key="1">
    <citation type="submission" date="2015-10" db="EMBL/GenBank/DDBJ databases">
        <title>Draft genome sequence of Streptomyces griseoruber DSM 40281, type strain for the species Streptomyces griseoruber.</title>
        <authorList>
            <person name="Ruckert C."/>
            <person name="Winkler A."/>
            <person name="Kalinowski J."/>
            <person name="Kampfer P."/>
            <person name="Glaeser S."/>
        </authorList>
    </citation>
    <scope>NUCLEOTIDE SEQUENCE [LARGE SCALE GENOMIC DNA]</scope>
    <source>
        <strain evidence="2 3">DSM 40281</strain>
    </source>
</reference>
<proteinExistence type="predicted"/>
<dbReference type="InterPro" id="IPR050378">
    <property type="entry name" value="Metallo-dep_Hydrolases_sf"/>
</dbReference>
<dbReference type="RefSeq" id="WP_055637986.1">
    <property type="nucleotide sequence ID" value="NZ_JBIRRP010000003.1"/>
</dbReference>
<dbReference type="Pfam" id="PF07969">
    <property type="entry name" value="Amidohydro_3"/>
    <property type="match status" value="1"/>
</dbReference>
<dbReference type="AlphaFoldDB" id="A0A101T2I0"/>
<evidence type="ECO:0000313" key="3">
    <source>
        <dbReference type="Proteomes" id="UP000052982"/>
    </source>
</evidence>
<dbReference type="GO" id="GO:0016812">
    <property type="term" value="F:hydrolase activity, acting on carbon-nitrogen (but not peptide) bonds, in cyclic amides"/>
    <property type="evidence" value="ECO:0007669"/>
    <property type="project" value="TreeGrafter"/>
</dbReference>
<name>A0A101T2I0_9ACTN</name>
<dbReference type="Proteomes" id="UP000052982">
    <property type="component" value="Unassembled WGS sequence"/>
</dbReference>
<dbReference type="STRING" id="1943.AQJ64_13855"/>
<dbReference type="GO" id="GO:0005829">
    <property type="term" value="C:cytosol"/>
    <property type="evidence" value="ECO:0007669"/>
    <property type="project" value="TreeGrafter"/>
</dbReference>
<comment type="caution">
    <text evidence="2">The sequence shown here is derived from an EMBL/GenBank/DDBJ whole genome shotgun (WGS) entry which is preliminary data.</text>
</comment>
<evidence type="ECO:0000259" key="1">
    <source>
        <dbReference type="Pfam" id="PF07969"/>
    </source>
</evidence>
<dbReference type="Gene3D" id="3.20.20.140">
    <property type="entry name" value="Metal-dependent hydrolases"/>
    <property type="match status" value="2"/>
</dbReference>
<dbReference type="OrthoDB" id="9766983at2"/>
<dbReference type="CDD" id="cd01297">
    <property type="entry name" value="D-aminoacylase"/>
    <property type="match status" value="1"/>
</dbReference>
<dbReference type="EMBL" id="LMWW01000016">
    <property type="protein sequence ID" value="KUN84588.1"/>
    <property type="molecule type" value="Genomic_DNA"/>
</dbReference>
<dbReference type="SUPFAM" id="SSF51556">
    <property type="entry name" value="Metallo-dependent hydrolases"/>
    <property type="match status" value="1"/>
</dbReference>
<dbReference type="InterPro" id="IPR013108">
    <property type="entry name" value="Amidohydro_3"/>
</dbReference>
<dbReference type="Gene3D" id="2.30.40.10">
    <property type="entry name" value="Urease, subunit C, domain 1"/>
    <property type="match status" value="1"/>
</dbReference>
<dbReference type="SUPFAM" id="SSF51338">
    <property type="entry name" value="Composite domain of metallo-dependent hydrolases"/>
    <property type="match status" value="1"/>
</dbReference>
<accession>A0A101T2I0</accession>
<dbReference type="InterPro" id="IPR011059">
    <property type="entry name" value="Metal-dep_hydrolase_composite"/>
</dbReference>
<keyword evidence="3" id="KW-1185">Reference proteome</keyword>
<dbReference type="PANTHER" id="PTHR11647">
    <property type="entry name" value="HYDRANTOINASE/DIHYDROPYRIMIDINASE FAMILY MEMBER"/>
    <property type="match status" value="1"/>
</dbReference>
<organism evidence="2 3">
    <name type="scientific">Streptomyces griseoruber</name>
    <dbReference type="NCBI Taxonomy" id="1943"/>
    <lineage>
        <taxon>Bacteria</taxon>
        <taxon>Bacillati</taxon>
        <taxon>Actinomycetota</taxon>
        <taxon>Actinomycetes</taxon>
        <taxon>Kitasatosporales</taxon>
        <taxon>Streptomycetaceae</taxon>
        <taxon>Streptomyces</taxon>
    </lineage>
</organism>